<reference evidence="1 2" key="1">
    <citation type="journal article" date="2007" name="Nature">
        <title>Evolution of genes and genomes on the Drosophila phylogeny.</title>
        <authorList>
            <consortium name="Drosophila 12 Genomes Consortium"/>
            <person name="Clark A.G."/>
            <person name="Eisen M.B."/>
            <person name="Smith D.R."/>
            <person name="Bergman C.M."/>
            <person name="Oliver B."/>
            <person name="Markow T.A."/>
            <person name="Kaufman T.C."/>
            <person name="Kellis M."/>
            <person name="Gelbart W."/>
            <person name="Iyer V.N."/>
            <person name="Pollard D.A."/>
            <person name="Sackton T.B."/>
            <person name="Larracuente A.M."/>
            <person name="Singh N.D."/>
            <person name="Abad J.P."/>
            <person name="Abt D.N."/>
            <person name="Adryan B."/>
            <person name="Aguade M."/>
            <person name="Akashi H."/>
            <person name="Anderson W.W."/>
            <person name="Aquadro C.F."/>
            <person name="Ardell D.H."/>
            <person name="Arguello R."/>
            <person name="Artieri C.G."/>
            <person name="Barbash D.A."/>
            <person name="Barker D."/>
            <person name="Barsanti P."/>
            <person name="Batterham P."/>
            <person name="Batzoglou S."/>
            <person name="Begun D."/>
            <person name="Bhutkar A."/>
            <person name="Blanco E."/>
            <person name="Bosak S.A."/>
            <person name="Bradley R.K."/>
            <person name="Brand A.D."/>
            <person name="Brent M.R."/>
            <person name="Brooks A.N."/>
            <person name="Brown R.H."/>
            <person name="Butlin R.K."/>
            <person name="Caggese C."/>
            <person name="Calvi B.R."/>
            <person name="Bernardo de Carvalho A."/>
            <person name="Caspi A."/>
            <person name="Castrezana S."/>
            <person name="Celniker S.E."/>
            <person name="Chang J.L."/>
            <person name="Chapple C."/>
            <person name="Chatterji S."/>
            <person name="Chinwalla A."/>
            <person name="Civetta A."/>
            <person name="Clifton S.W."/>
            <person name="Comeron J.M."/>
            <person name="Costello J.C."/>
            <person name="Coyne J.A."/>
            <person name="Daub J."/>
            <person name="David R.G."/>
            <person name="Delcher A.L."/>
            <person name="Delehaunty K."/>
            <person name="Do C.B."/>
            <person name="Ebling H."/>
            <person name="Edwards K."/>
            <person name="Eickbush T."/>
            <person name="Evans J.D."/>
            <person name="Filipski A."/>
            <person name="Findeiss S."/>
            <person name="Freyhult E."/>
            <person name="Fulton L."/>
            <person name="Fulton R."/>
            <person name="Garcia A.C."/>
            <person name="Gardiner A."/>
            <person name="Garfield D.A."/>
            <person name="Garvin B.E."/>
            <person name="Gibson G."/>
            <person name="Gilbert D."/>
            <person name="Gnerre S."/>
            <person name="Godfrey J."/>
            <person name="Good R."/>
            <person name="Gotea V."/>
            <person name="Gravely B."/>
            <person name="Greenberg A.J."/>
            <person name="Griffiths-Jones S."/>
            <person name="Gross S."/>
            <person name="Guigo R."/>
            <person name="Gustafson E.A."/>
            <person name="Haerty W."/>
            <person name="Hahn M.W."/>
            <person name="Halligan D.L."/>
            <person name="Halpern A.L."/>
            <person name="Halter G.M."/>
            <person name="Han M.V."/>
            <person name="Heger A."/>
            <person name="Hillier L."/>
            <person name="Hinrichs A.S."/>
            <person name="Holmes I."/>
            <person name="Hoskins R.A."/>
            <person name="Hubisz M.J."/>
            <person name="Hultmark D."/>
            <person name="Huntley M.A."/>
            <person name="Jaffe D.B."/>
            <person name="Jagadeeshan S."/>
            <person name="Jeck W.R."/>
            <person name="Johnson J."/>
            <person name="Jones C.D."/>
            <person name="Jordan W.C."/>
            <person name="Karpen G.H."/>
            <person name="Kataoka E."/>
            <person name="Keightley P.D."/>
            <person name="Kheradpour P."/>
            <person name="Kirkness E.F."/>
            <person name="Koerich L.B."/>
            <person name="Kristiansen K."/>
            <person name="Kudrna D."/>
            <person name="Kulathinal R.J."/>
            <person name="Kumar S."/>
            <person name="Kwok R."/>
            <person name="Lander E."/>
            <person name="Langley C.H."/>
            <person name="Lapoint R."/>
            <person name="Lazzaro B.P."/>
            <person name="Lee S.J."/>
            <person name="Levesque L."/>
            <person name="Li R."/>
            <person name="Lin C.F."/>
            <person name="Lin M.F."/>
            <person name="Lindblad-Toh K."/>
            <person name="Llopart A."/>
            <person name="Long M."/>
            <person name="Low L."/>
            <person name="Lozovsky E."/>
            <person name="Lu J."/>
            <person name="Luo M."/>
            <person name="Machado C.A."/>
            <person name="Makalowski W."/>
            <person name="Marzo M."/>
            <person name="Matsuda M."/>
            <person name="Matzkin L."/>
            <person name="McAllister B."/>
            <person name="McBride C.S."/>
            <person name="McKernan B."/>
            <person name="McKernan K."/>
            <person name="Mendez-Lago M."/>
            <person name="Minx P."/>
            <person name="Mollenhauer M.U."/>
            <person name="Montooth K."/>
            <person name="Mount S.M."/>
            <person name="Mu X."/>
            <person name="Myers E."/>
            <person name="Negre B."/>
            <person name="Newfeld S."/>
            <person name="Nielsen R."/>
            <person name="Noor M.A."/>
            <person name="O'Grady P."/>
            <person name="Pachter L."/>
            <person name="Papaceit M."/>
            <person name="Parisi M.J."/>
            <person name="Parisi M."/>
            <person name="Parts L."/>
            <person name="Pedersen J.S."/>
            <person name="Pesole G."/>
            <person name="Phillippy A.M."/>
            <person name="Ponting C.P."/>
            <person name="Pop M."/>
            <person name="Porcelli D."/>
            <person name="Powell J.R."/>
            <person name="Prohaska S."/>
            <person name="Pruitt K."/>
            <person name="Puig M."/>
            <person name="Quesneville H."/>
            <person name="Ram K.R."/>
            <person name="Rand D."/>
            <person name="Rasmussen M.D."/>
            <person name="Reed L.K."/>
            <person name="Reenan R."/>
            <person name="Reily A."/>
            <person name="Remington K.A."/>
            <person name="Rieger T.T."/>
            <person name="Ritchie M.G."/>
            <person name="Robin C."/>
            <person name="Rogers Y.H."/>
            <person name="Rohde C."/>
            <person name="Rozas J."/>
            <person name="Rubenfield M.J."/>
            <person name="Ruiz A."/>
            <person name="Russo S."/>
            <person name="Salzberg S.L."/>
            <person name="Sanchez-Gracia A."/>
            <person name="Saranga D.J."/>
            <person name="Sato H."/>
            <person name="Schaeffer S.W."/>
            <person name="Schatz M.C."/>
            <person name="Schlenke T."/>
            <person name="Schwartz R."/>
            <person name="Segarra C."/>
            <person name="Singh R.S."/>
            <person name="Sirot L."/>
            <person name="Sirota M."/>
            <person name="Sisneros N.B."/>
            <person name="Smith C.D."/>
            <person name="Smith T.F."/>
            <person name="Spieth J."/>
            <person name="Stage D.E."/>
            <person name="Stark A."/>
            <person name="Stephan W."/>
            <person name="Strausberg R.L."/>
            <person name="Strempel S."/>
            <person name="Sturgill D."/>
            <person name="Sutton G."/>
            <person name="Sutton G.G."/>
            <person name="Tao W."/>
            <person name="Teichmann S."/>
            <person name="Tobari Y.N."/>
            <person name="Tomimura Y."/>
            <person name="Tsolas J.M."/>
            <person name="Valente V.L."/>
            <person name="Venter E."/>
            <person name="Venter J.C."/>
            <person name="Vicario S."/>
            <person name="Vieira F.G."/>
            <person name="Vilella A.J."/>
            <person name="Villasante A."/>
            <person name="Walenz B."/>
            <person name="Wang J."/>
            <person name="Wasserman M."/>
            <person name="Watts T."/>
            <person name="Wilson D."/>
            <person name="Wilson R.K."/>
            <person name="Wing R.A."/>
            <person name="Wolfner M.F."/>
            <person name="Wong A."/>
            <person name="Wong G.K."/>
            <person name="Wu C.I."/>
            <person name="Wu G."/>
            <person name="Yamamoto D."/>
            <person name="Yang H.P."/>
            <person name="Yang S.P."/>
            <person name="Yorke J.A."/>
            <person name="Yoshida K."/>
            <person name="Zdobnov E."/>
            <person name="Zhang P."/>
            <person name="Zhang Y."/>
            <person name="Zimin A.V."/>
            <person name="Baldwin J."/>
            <person name="Abdouelleil A."/>
            <person name="Abdulkadir J."/>
            <person name="Abebe A."/>
            <person name="Abera B."/>
            <person name="Abreu J."/>
            <person name="Acer S.C."/>
            <person name="Aftuck L."/>
            <person name="Alexander A."/>
            <person name="An P."/>
            <person name="Anderson E."/>
            <person name="Anderson S."/>
            <person name="Arachi H."/>
            <person name="Azer M."/>
            <person name="Bachantsang P."/>
            <person name="Barry A."/>
            <person name="Bayul T."/>
            <person name="Berlin A."/>
            <person name="Bessette D."/>
            <person name="Bloom T."/>
            <person name="Blye J."/>
            <person name="Boguslavskiy L."/>
            <person name="Bonnet C."/>
            <person name="Boukhgalter B."/>
            <person name="Bourzgui I."/>
            <person name="Brown A."/>
            <person name="Cahill P."/>
            <person name="Channer S."/>
            <person name="Cheshatsang Y."/>
            <person name="Chuda L."/>
            <person name="Citroen M."/>
            <person name="Collymore A."/>
            <person name="Cooke P."/>
            <person name="Costello M."/>
            <person name="D'Aco K."/>
            <person name="Daza R."/>
            <person name="De Haan G."/>
            <person name="DeGray S."/>
            <person name="DeMaso C."/>
            <person name="Dhargay N."/>
            <person name="Dooley K."/>
            <person name="Dooley E."/>
            <person name="Doricent M."/>
            <person name="Dorje P."/>
            <person name="Dorjee K."/>
            <person name="Dupes A."/>
            <person name="Elong R."/>
            <person name="Falk J."/>
            <person name="Farina A."/>
            <person name="Faro S."/>
            <person name="Ferguson D."/>
            <person name="Fisher S."/>
            <person name="Foley C.D."/>
            <person name="Franke A."/>
            <person name="Friedrich D."/>
            <person name="Gadbois L."/>
            <person name="Gearin G."/>
            <person name="Gearin C.R."/>
            <person name="Giannoukos G."/>
            <person name="Goode T."/>
            <person name="Graham J."/>
            <person name="Grandbois E."/>
            <person name="Grewal S."/>
            <person name="Gyaltsen K."/>
            <person name="Hafez N."/>
            <person name="Hagos B."/>
            <person name="Hall J."/>
            <person name="Henson C."/>
            <person name="Hollinger A."/>
            <person name="Honan T."/>
            <person name="Huard M.D."/>
            <person name="Hughes L."/>
            <person name="Hurhula B."/>
            <person name="Husby M.E."/>
            <person name="Kamat A."/>
            <person name="Kanga B."/>
            <person name="Kashin S."/>
            <person name="Khazanovich D."/>
            <person name="Kisner P."/>
            <person name="Lance K."/>
            <person name="Lara M."/>
            <person name="Lee W."/>
            <person name="Lennon N."/>
            <person name="Letendre F."/>
            <person name="LeVine R."/>
            <person name="Lipovsky A."/>
            <person name="Liu X."/>
            <person name="Liu J."/>
            <person name="Liu S."/>
            <person name="Lokyitsang T."/>
            <person name="Lokyitsang Y."/>
            <person name="Lubonja R."/>
            <person name="Lui A."/>
            <person name="MacDonald P."/>
            <person name="Magnisalis V."/>
            <person name="Maru K."/>
            <person name="Matthews C."/>
            <person name="McCusker W."/>
            <person name="McDonough S."/>
            <person name="Mehta T."/>
            <person name="Meldrim J."/>
            <person name="Meneus L."/>
            <person name="Mihai O."/>
            <person name="Mihalev A."/>
            <person name="Mihova T."/>
            <person name="Mittelman R."/>
            <person name="Mlenga V."/>
            <person name="Montmayeur A."/>
            <person name="Mulrain L."/>
            <person name="Navidi A."/>
            <person name="Naylor J."/>
            <person name="Negash T."/>
            <person name="Nguyen T."/>
            <person name="Nguyen N."/>
            <person name="Nicol R."/>
            <person name="Norbu C."/>
            <person name="Norbu N."/>
            <person name="Novod N."/>
            <person name="O'Neill B."/>
            <person name="Osman S."/>
            <person name="Markiewicz E."/>
            <person name="Oyono O.L."/>
            <person name="Patti C."/>
            <person name="Phunkhang P."/>
            <person name="Pierre F."/>
            <person name="Priest M."/>
            <person name="Raghuraman S."/>
            <person name="Rege F."/>
            <person name="Reyes R."/>
            <person name="Rise C."/>
            <person name="Rogov P."/>
            <person name="Ross K."/>
            <person name="Ryan E."/>
            <person name="Settipalli S."/>
            <person name="Shea T."/>
            <person name="Sherpa N."/>
            <person name="Shi L."/>
            <person name="Shih D."/>
            <person name="Sparrow T."/>
            <person name="Spaulding J."/>
            <person name="Stalker J."/>
            <person name="Stange-Thomann N."/>
            <person name="Stavropoulos S."/>
            <person name="Stone C."/>
            <person name="Strader C."/>
            <person name="Tesfaye S."/>
            <person name="Thomson T."/>
            <person name="Thoulutsang Y."/>
            <person name="Thoulutsang D."/>
            <person name="Topham K."/>
            <person name="Topping I."/>
            <person name="Tsamla T."/>
            <person name="Vassiliev H."/>
            <person name="Vo A."/>
            <person name="Wangchuk T."/>
            <person name="Wangdi T."/>
            <person name="Weiand M."/>
            <person name="Wilkinson J."/>
            <person name="Wilson A."/>
            <person name="Yadav S."/>
            <person name="Young G."/>
            <person name="Yu Q."/>
            <person name="Zembek L."/>
            <person name="Zhong D."/>
            <person name="Zimmer A."/>
            <person name="Zwirko Z."/>
            <person name="Jaffe D.B."/>
            <person name="Alvarez P."/>
            <person name="Brockman W."/>
            <person name="Butler J."/>
            <person name="Chin C."/>
            <person name="Gnerre S."/>
            <person name="Grabherr M."/>
            <person name="Kleber M."/>
            <person name="Mauceli E."/>
            <person name="MacCallum I."/>
        </authorList>
    </citation>
    <scope>NUCLEOTIDE SEQUENCE [LARGE SCALE GENOMIC DNA]</scope>
    <source>
        <strain evidence="2">MSH-3 / Tucson 14011-0111.49</strain>
    </source>
</reference>
<gene>
    <name evidence="1" type="primary">Dper\GL10360</name>
    <name evidence="1" type="ORF">Dper_GL10360</name>
</gene>
<dbReference type="OMA" id="CPDPENS"/>
<dbReference type="HOGENOM" id="CLU_2852067_0_0_1"/>
<protein>
    <submittedName>
        <fullName evidence="1">GL10360</fullName>
    </submittedName>
</protein>
<evidence type="ECO:0000313" key="2">
    <source>
        <dbReference type="Proteomes" id="UP000008744"/>
    </source>
</evidence>
<evidence type="ECO:0000313" key="1">
    <source>
        <dbReference type="EMBL" id="EDW32589.1"/>
    </source>
</evidence>
<name>B4GD94_DROPE</name>
<dbReference type="AlphaFoldDB" id="B4GD94"/>
<keyword evidence="2" id="KW-1185">Reference proteome</keyword>
<dbReference type="Proteomes" id="UP000008744">
    <property type="component" value="Unassembled WGS sequence"/>
</dbReference>
<organism evidence="2">
    <name type="scientific">Drosophila persimilis</name>
    <name type="common">Fruit fly</name>
    <dbReference type="NCBI Taxonomy" id="7234"/>
    <lineage>
        <taxon>Eukaryota</taxon>
        <taxon>Metazoa</taxon>
        <taxon>Ecdysozoa</taxon>
        <taxon>Arthropoda</taxon>
        <taxon>Hexapoda</taxon>
        <taxon>Insecta</taxon>
        <taxon>Pterygota</taxon>
        <taxon>Neoptera</taxon>
        <taxon>Endopterygota</taxon>
        <taxon>Diptera</taxon>
        <taxon>Brachycera</taxon>
        <taxon>Muscomorpha</taxon>
        <taxon>Ephydroidea</taxon>
        <taxon>Drosophilidae</taxon>
        <taxon>Drosophila</taxon>
        <taxon>Sophophora</taxon>
    </lineage>
</organism>
<proteinExistence type="predicted"/>
<accession>B4GD94</accession>
<sequence length="65" mass="7556">MEQEHHQHLEELRKNMQLELELKLEEELGKSKECPDPENSIEMVAYGYDFMSALSLPFFSQGAAK</sequence>
<dbReference type="EMBL" id="CH479181">
    <property type="protein sequence ID" value="EDW32589.1"/>
    <property type="molecule type" value="Genomic_DNA"/>
</dbReference>